<protein>
    <submittedName>
        <fullName evidence="1">Uncharacterized protein</fullName>
    </submittedName>
</protein>
<dbReference type="Proteomes" id="UP000318578">
    <property type="component" value="Unassembled WGS sequence"/>
</dbReference>
<keyword evidence="2" id="KW-1185">Reference proteome</keyword>
<comment type="caution">
    <text evidence="1">The sequence shown here is derived from an EMBL/GenBank/DDBJ whole genome shotgun (WGS) entry which is preliminary data.</text>
</comment>
<sequence length="136" mass="13927">MTAEQALGELTNLDYCSLLDLDKAAKAGADGIGPRIEALGYCGAHATLDGHGVDLIVGSLAGASADPGRVTDPAKTLDQGLRVENTGAASDYSCIRYLTFADGTHLMADTDFAPQITATANQLARLCAVDTAVLDG</sequence>
<dbReference type="AlphaFoldDB" id="A0A558ALA7"/>
<dbReference type="EMBL" id="VJZA01000004">
    <property type="protein sequence ID" value="TVT25033.1"/>
    <property type="molecule type" value="Genomic_DNA"/>
</dbReference>
<dbReference type="RefSeq" id="WP_144633848.1">
    <property type="nucleotide sequence ID" value="NZ_BNAX01000015.1"/>
</dbReference>
<gene>
    <name evidence="1" type="ORF">FNH06_04225</name>
</gene>
<evidence type="ECO:0000313" key="2">
    <source>
        <dbReference type="Proteomes" id="UP000318578"/>
    </source>
</evidence>
<name>A0A558ALA7_9PSEU</name>
<dbReference type="OrthoDB" id="4445816at2"/>
<accession>A0A558ALA7</accession>
<reference evidence="1 2" key="1">
    <citation type="submission" date="2019-07" db="EMBL/GenBank/DDBJ databases">
        <title>New species of Amycolatopsis and Streptomyces.</title>
        <authorList>
            <person name="Duangmal K."/>
            <person name="Teo W.F.A."/>
            <person name="Lipun K."/>
        </authorList>
    </citation>
    <scope>NUCLEOTIDE SEQUENCE [LARGE SCALE GENOMIC DNA]</scope>
    <source>
        <strain evidence="1 2">JCM 30562</strain>
    </source>
</reference>
<proteinExistence type="predicted"/>
<organism evidence="1 2">
    <name type="scientific">Amycolatopsis acidiphila</name>
    <dbReference type="NCBI Taxonomy" id="715473"/>
    <lineage>
        <taxon>Bacteria</taxon>
        <taxon>Bacillati</taxon>
        <taxon>Actinomycetota</taxon>
        <taxon>Actinomycetes</taxon>
        <taxon>Pseudonocardiales</taxon>
        <taxon>Pseudonocardiaceae</taxon>
        <taxon>Amycolatopsis</taxon>
    </lineage>
</organism>
<evidence type="ECO:0000313" key="1">
    <source>
        <dbReference type="EMBL" id="TVT25033.1"/>
    </source>
</evidence>